<dbReference type="InterPro" id="IPR013096">
    <property type="entry name" value="Cupin_2"/>
</dbReference>
<dbReference type="Pfam" id="PF07883">
    <property type="entry name" value="Cupin_2"/>
    <property type="match status" value="1"/>
</dbReference>
<feature type="domain" description="Cupin type-2" evidence="1">
    <location>
        <begin position="104"/>
        <end position="167"/>
    </location>
</feature>
<gene>
    <name evidence="2" type="ORF">HNR02_005521</name>
</gene>
<dbReference type="InterPro" id="IPR011051">
    <property type="entry name" value="RmlC_Cupin_sf"/>
</dbReference>
<evidence type="ECO:0000313" key="2">
    <source>
        <dbReference type="EMBL" id="NYI92146.1"/>
    </source>
</evidence>
<dbReference type="PANTHER" id="PTHR36156:SF2">
    <property type="entry name" value="CUPIN TYPE-2 DOMAIN-CONTAINING PROTEIN"/>
    <property type="match status" value="1"/>
</dbReference>
<keyword evidence="2" id="KW-0223">Dioxygenase</keyword>
<keyword evidence="2" id="KW-0560">Oxidoreductase</keyword>
<dbReference type="Proteomes" id="UP000549616">
    <property type="component" value="Unassembled WGS sequence"/>
</dbReference>
<protein>
    <submittedName>
        <fullName evidence="2">Quercetin dioxygenase-like cupin family protein</fullName>
    </submittedName>
</protein>
<keyword evidence="3" id="KW-1185">Reference proteome</keyword>
<dbReference type="PANTHER" id="PTHR36156">
    <property type="entry name" value="SLR2101 PROTEIN"/>
    <property type="match status" value="1"/>
</dbReference>
<evidence type="ECO:0000259" key="1">
    <source>
        <dbReference type="Pfam" id="PF07883"/>
    </source>
</evidence>
<evidence type="ECO:0000313" key="3">
    <source>
        <dbReference type="Proteomes" id="UP000549616"/>
    </source>
</evidence>
<accession>A0A853BCM2</accession>
<dbReference type="GO" id="GO:0051213">
    <property type="term" value="F:dioxygenase activity"/>
    <property type="evidence" value="ECO:0007669"/>
    <property type="project" value="UniProtKB-KW"/>
</dbReference>
<sequence length="180" mass="18893">MLRRVVTGTDSEGAAFFADDSTLTARSASALPGVEMHYIWGADQRRLPSDGSEPSWHSHFPPESGLRFVLLTLQPGQAAAPVDSPTEAQLNELQESFPGLLGTIEPDTEGMHTSATVDFAVVLSGPITLELSDTLAKELQAGDVVVQAGNVHRWVNRGSEPAVVAAVVVGATYEGGTAPS</sequence>
<dbReference type="InterPro" id="IPR047142">
    <property type="entry name" value="OryJ/VirC-like"/>
</dbReference>
<dbReference type="InterPro" id="IPR014710">
    <property type="entry name" value="RmlC-like_jellyroll"/>
</dbReference>
<reference evidence="2 3" key="1">
    <citation type="submission" date="2020-07" db="EMBL/GenBank/DDBJ databases">
        <title>Sequencing the genomes of 1000 actinobacteria strains.</title>
        <authorList>
            <person name="Klenk H.-P."/>
        </authorList>
    </citation>
    <scope>NUCLEOTIDE SEQUENCE [LARGE SCALE GENOMIC DNA]</scope>
    <source>
        <strain evidence="2 3">DSM 104006</strain>
    </source>
</reference>
<proteinExistence type="predicted"/>
<comment type="caution">
    <text evidence="2">The sequence shown here is derived from an EMBL/GenBank/DDBJ whole genome shotgun (WGS) entry which is preliminary data.</text>
</comment>
<dbReference type="EMBL" id="JACCFK010000002">
    <property type="protein sequence ID" value="NYI92146.1"/>
    <property type="molecule type" value="Genomic_DNA"/>
</dbReference>
<dbReference type="RefSeq" id="WP_179776421.1">
    <property type="nucleotide sequence ID" value="NZ_JACCFK010000002.1"/>
</dbReference>
<dbReference type="SUPFAM" id="SSF51182">
    <property type="entry name" value="RmlC-like cupins"/>
    <property type="match status" value="1"/>
</dbReference>
<dbReference type="AlphaFoldDB" id="A0A853BCM2"/>
<dbReference type="Gene3D" id="2.60.120.10">
    <property type="entry name" value="Jelly Rolls"/>
    <property type="match status" value="1"/>
</dbReference>
<organism evidence="2 3">
    <name type="scientific">Amycolatopsis endophytica</name>
    <dbReference type="NCBI Taxonomy" id="860233"/>
    <lineage>
        <taxon>Bacteria</taxon>
        <taxon>Bacillati</taxon>
        <taxon>Actinomycetota</taxon>
        <taxon>Actinomycetes</taxon>
        <taxon>Pseudonocardiales</taxon>
        <taxon>Pseudonocardiaceae</taxon>
        <taxon>Amycolatopsis</taxon>
    </lineage>
</organism>
<name>A0A853BCM2_9PSEU</name>